<dbReference type="EMBL" id="CAFAAU010000015">
    <property type="protein sequence ID" value="CAB4805909.1"/>
    <property type="molecule type" value="Genomic_DNA"/>
</dbReference>
<accession>A0A6J6R698</accession>
<feature type="region of interest" description="Disordered" evidence="1">
    <location>
        <begin position="1"/>
        <end position="38"/>
    </location>
</feature>
<organism evidence="2">
    <name type="scientific">freshwater metagenome</name>
    <dbReference type="NCBI Taxonomy" id="449393"/>
    <lineage>
        <taxon>unclassified sequences</taxon>
        <taxon>metagenomes</taxon>
        <taxon>ecological metagenomes</taxon>
    </lineage>
</organism>
<protein>
    <submittedName>
        <fullName evidence="2">Unannotated protein</fullName>
    </submittedName>
</protein>
<proteinExistence type="predicted"/>
<evidence type="ECO:0000313" key="2">
    <source>
        <dbReference type="EMBL" id="CAB4717473.1"/>
    </source>
</evidence>
<name>A0A6J6R698_9ZZZZ</name>
<gene>
    <name evidence="2" type="ORF">UFOPK2627_01372</name>
    <name evidence="3" type="ORF">UFOPK3078_00663</name>
</gene>
<sequence length="140" mass="14736">MLAAFSNVRRKTLRGSAGDGEPSGIKMSQNIRAAPGASVRHGKIENVAGSGFANISDSVTRAKPSIAEPSKPIPSAKAFSNSAGAIATDLRKPKTSVNHKRTKRISRSSRVRRTNSSCLLISVLMIGILTNADYGCVNCP</sequence>
<reference evidence="2" key="1">
    <citation type="submission" date="2020-05" db="EMBL/GenBank/DDBJ databases">
        <authorList>
            <person name="Chiriac C."/>
            <person name="Salcher M."/>
            <person name="Ghai R."/>
            <person name="Kavagutti S V."/>
        </authorList>
    </citation>
    <scope>NUCLEOTIDE SEQUENCE</scope>
</reference>
<evidence type="ECO:0000256" key="1">
    <source>
        <dbReference type="SAM" id="MobiDB-lite"/>
    </source>
</evidence>
<dbReference type="EMBL" id="CAEZYA010000077">
    <property type="protein sequence ID" value="CAB4717473.1"/>
    <property type="molecule type" value="Genomic_DNA"/>
</dbReference>
<evidence type="ECO:0000313" key="3">
    <source>
        <dbReference type="EMBL" id="CAB4805909.1"/>
    </source>
</evidence>
<dbReference type="AlphaFoldDB" id="A0A6J6R698"/>